<dbReference type="InterPro" id="IPR029064">
    <property type="entry name" value="Ribosomal_eL30-like_sf"/>
</dbReference>
<dbReference type="PANTHER" id="PTHR43191:SF12">
    <property type="entry name" value="RRNA METHYLASE"/>
    <property type="match status" value="1"/>
</dbReference>
<dbReference type="GO" id="GO:0032259">
    <property type="term" value="P:methylation"/>
    <property type="evidence" value="ECO:0007669"/>
    <property type="project" value="UniProtKB-KW"/>
</dbReference>
<dbReference type="CDD" id="cd18095">
    <property type="entry name" value="SpoU-like_rRNA-MTase"/>
    <property type="match status" value="1"/>
</dbReference>
<dbReference type="SUPFAM" id="SSF75217">
    <property type="entry name" value="alpha/beta knot"/>
    <property type="match status" value="1"/>
</dbReference>
<comment type="caution">
    <text evidence="4">The sequence shown here is derived from an EMBL/GenBank/DDBJ whole genome shotgun (WGS) entry which is preliminary data.</text>
</comment>
<keyword evidence="2 4" id="KW-0808">Transferase</keyword>
<evidence type="ECO:0000256" key="1">
    <source>
        <dbReference type="ARBA" id="ARBA00022603"/>
    </source>
</evidence>
<dbReference type="PANTHER" id="PTHR43191">
    <property type="entry name" value="RRNA METHYLTRANSFERASE 3"/>
    <property type="match status" value="1"/>
</dbReference>
<dbReference type="EMBL" id="SDWS01000001">
    <property type="protein sequence ID" value="RYB96821.1"/>
    <property type="molecule type" value="Genomic_DNA"/>
</dbReference>
<keyword evidence="5" id="KW-1185">Reference proteome</keyword>
<evidence type="ECO:0000256" key="2">
    <source>
        <dbReference type="ARBA" id="ARBA00022679"/>
    </source>
</evidence>
<gene>
    <name evidence="4" type="ORF">EUA06_03755</name>
</gene>
<dbReference type="AlphaFoldDB" id="A0A4Q2S4S2"/>
<sequence length="264" mass="28587">MVEISDPGDPRLADYRDLRDVELRKSLEAEHGLFLAEGEKVVRRSVEAGYAPRSFLMAPRWLDGLGDLLATTDAPCYVLSEALIEQVTGFHVHRGALASLHRRPLASVEEVLAGARSVLVLEDLVDHTNVGAIFRSGAALGFDAVLLAPRCADPLYRRSIKVGMGAVFTTPWTRLPDWYDALPDLARRGFTTVALTLSADSVPIEEAVDGVDRLALVLGSEGHGLSSRWEASSERRAIIPMRAGIDSLNVAAATAVACYVATRR</sequence>
<dbReference type="InterPro" id="IPR051259">
    <property type="entry name" value="rRNA_Methyltransferase"/>
</dbReference>
<accession>A0A4Q2S4S2</accession>
<evidence type="ECO:0000259" key="3">
    <source>
        <dbReference type="Pfam" id="PF00588"/>
    </source>
</evidence>
<protein>
    <submittedName>
        <fullName evidence="4">RNA methyltransferase</fullName>
    </submittedName>
</protein>
<dbReference type="InterPro" id="IPR029028">
    <property type="entry name" value="Alpha/beta_knot_MTases"/>
</dbReference>
<dbReference type="SUPFAM" id="SSF55315">
    <property type="entry name" value="L30e-like"/>
    <property type="match status" value="1"/>
</dbReference>
<organism evidence="4 5">
    <name type="scientific">Nocardioides glacieisoli</name>
    <dbReference type="NCBI Taxonomy" id="1168730"/>
    <lineage>
        <taxon>Bacteria</taxon>
        <taxon>Bacillati</taxon>
        <taxon>Actinomycetota</taxon>
        <taxon>Actinomycetes</taxon>
        <taxon>Propionibacteriales</taxon>
        <taxon>Nocardioidaceae</taxon>
        <taxon>Nocardioides</taxon>
    </lineage>
</organism>
<name>A0A4Q2S4S2_9ACTN</name>
<dbReference type="Gene3D" id="3.30.1330.30">
    <property type="match status" value="1"/>
</dbReference>
<proteinExistence type="predicted"/>
<reference evidence="4 5" key="1">
    <citation type="submission" date="2019-01" db="EMBL/GenBank/DDBJ databases">
        <title>Novel species of Nocardioides.</title>
        <authorList>
            <person name="Liu Q."/>
            <person name="Xin Y.-H."/>
        </authorList>
    </citation>
    <scope>NUCLEOTIDE SEQUENCE [LARGE SCALE GENOMIC DNA]</scope>
    <source>
        <strain evidence="4 5">HLT3-15</strain>
    </source>
</reference>
<dbReference type="Gene3D" id="3.40.1280.10">
    <property type="match status" value="1"/>
</dbReference>
<dbReference type="OrthoDB" id="3190829at2"/>
<dbReference type="GO" id="GO:0003723">
    <property type="term" value="F:RNA binding"/>
    <property type="evidence" value="ECO:0007669"/>
    <property type="project" value="InterPro"/>
</dbReference>
<keyword evidence="1 4" id="KW-0489">Methyltransferase</keyword>
<dbReference type="Proteomes" id="UP000291838">
    <property type="component" value="Unassembled WGS sequence"/>
</dbReference>
<dbReference type="InterPro" id="IPR001537">
    <property type="entry name" value="SpoU_MeTrfase"/>
</dbReference>
<dbReference type="GO" id="GO:0006396">
    <property type="term" value="P:RNA processing"/>
    <property type="evidence" value="ECO:0007669"/>
    <property type="project" value="InterPro"/>
</dbReference>
<dbReference type="GO" id="GO:0008173">
    <property type="term" value="F:RNA methyltransferase activity"/>
    <property type="evidence" value="ECO:0007669"/>
    <property type="project" value="InterPro"/>
</dbReference>
<evidence type="ECO:0000313" key="4">
    <source>
        <dbReference type="EMBL" id="RYB96821.1"/>
    </source>
</evidence>
<dbReference type="Pfam" id="PF00588">
    <property type="entry name" value="SpoU_methylase"/>
    <property type="match status" value="1"/>
</dbReference>
<evidence type="ECO:0000313" key="5">
    <source>
        <dbReference type="Proteomes" id="UP000291838"/>
    </source>
</evidence>
<feature type="domain" description="tRNA/rRNA methyltransferase SpoU type" evidence="3">
    <location>
        <begin position="118"/>
        <end position="259"/>
    </location>
</feature>
<dbReference type="InterPro" id="IPR029026">
    <property type="entry name" value="tRNA_m1G_MTases_N"/>
</dbReference>